<dbReference type="Pfam" id="PF03960">
    <property type="entry name" value="ArsC"/>
    <property type="match status" value="1"/>
</dbReference>
<dbReference type="RefSeq" id="WP_022969858.1">
    <property type="nucleotide sequence ID" value="NZ_ATVD01000004.1"/>
</dbReference>
<proteinExistence type="inferred from homology"/>
<comment type="catalytic activity">
    <reaction evidence="4">
        <text>[glutaredoxin]-dithiol + arsenate + glutathione + H(+) = glutathionyl-S-S-[glutaredoxin] + arsenite + H2O</text>
        <dbReference type="Rhea" id="RHEA:22016"/>
        <dbReference type="Rhea" id="RHEA-COMP:10729"/>
        <dbReference type="Rhea" id="RHEA-COMP:17668"/>
        <dbReference type="ChEBI" id="CHEBI:15377"/>
        <dbReference type="ChEBI" id="CHEBI:15378"/>
        <dbReference type="ChEBI" id="CHEBI:29242"/>
        <dbReference type="ChEBI" id="CHEBI:29950"/>
        <dbReference type="ChEBI" id="CHEBI:48597"/>
        <dbReference type="ChEBI" id="CHEBI:57925"/>
        <dbReference type="ChEBI" id="CHEBI:146199"/>
        <dbReference type="EC" id="1.20.4.1"/>
    </reaction>
</comment>
<dbReference type="Gene3D" id="3.40.30.10">
    <property type="entry name" value="Glutaredoxin"/>
    <property type="match status" value="1"/>
</dbReference>
<gene>
    <name evidence="5" type="ORF">N789_12355</name>
</gene>
<dbReference type="EC" id="1.20.4.1" evidence="4"/>
<name>A0A091AU79_9GAMM</name>
<dbReference type="OrthoDB" id="9790554at2"/>
<protein>
    <recommendedName>
        <fullName evidence="4">Arsenate reductase</fullName>
        <ecNumber evidence="4">1.20.4.1</ecNumber>
    </recommendedName>
</protein>
<dbReference type="InterPro" id="IPR036249">
    <property type="entry name" value="Thioredoxin-like_sf"/>
</dbReference>
<dbReference type="PANTHER" id="PTHR30041:SF4">
    <property type="entry name" value="ARSENATE REDUCTASE"/>
    <property type="match status" value="1"/>
</dbReference>
<dbReference type="NCBIfam" id="TIGR00014">
    <property type="entry name" value="arsC"/>
    <property type="match status" value="1"/>
</dbReference>
<dbReference type="InterPro" id="IPR006660">
    <property type="entry name" value="Arsenate_reductase-like"/>
</dbReference>
<evidence type="ECO:0000256" key="4">
    <source>
        <dbReference type="RuleBase" id="RU362029"/>
    </source>
</evidence>
<dbReference type="PANTHER" id="PTHR30041">
    <property type="entry name" value="ARSENATE REDUCTASE"/>
    <property type="match status" value="1"/>
</dbReference>
<evidence type="ECO:0000256" key="2">
    <source>
        <dbReference type="ARBA" id="ARBA00023002"/>
    </source>
</evidence>
<evidence type="ECO:0000256" key="1">
    <source>
        <dbReference type="ARBA" id="ARBA00007198"/>
    </source>
</evidence>
<dbReference type="eggNOG" id="COG1393">
    <property type="taxonomic scope" value="Bacteria"/>
</dbReference>
<sequence>MTESLLFHHPDCSKSRAAVELLAQHGLRPRLLAYLETPPTVAEIEALLRLLAIAPRELMRRDEPEYAALGLEETTLTHDELVAALAANPRLIQRPILIHRGRAAIGRPVERLLDLL</sequence>
<evidence type="ECO:0000256" key="3">
    <source>
        <dbReference type="PROSITE-ProRule" id="PRU01282"/>
    </source>
</evidence>
<dbReference type="Proteomes" id="UP000029385">
    <property type="component" value="Unassembled WGS sequence"/>
</dbReference>
<dbReference type="InterPro" id="IPR006659">
    <property type="entry name" value="Arsenate_reductase"/>
</dbReference>
<evidence type="ECO:0000313" key="5">
    <source>
        <dbReference type="EMBL" id="KFN42911.1"/>
    </source>
</evidence>
<evidence type="ECO:0000313" key="6">
    <source>
        <dbReference type="Proteomes" id="UP000029385"/>
    </source>
</evidence>
<dbReference type="CDD" id="cd03034">
    <property type="entry name" value="ArsC_ArsC"/>
    <property type="match status" value="1"/>
</dbReference>
<dbReference type="GO" id="GO:0008794">
    <property type="term" value="F:arsenate reductase (glutaredoxin) activity"/>
    <property type="evidence" value="ECO:0007669"/>
    <property type="project" value="UniProtKB-UniRule"/>
</dbReference>
<comment type="similarity">
    <text evidence="1 3 4">Belongs to the ArsC family.</text>
</comment>
<keyword evidence="2 4" id="KW-0560">Oxidoreductase</keyword>
<dbReference type="EMBL" id="AVCI01000007">
    <property type="protein sequence ID" value="KFN42911.1"/>
    <property type="molecule type" value="Genomic_DNA"/>
</dbReference>
<organism evidence="5 6">
    <name type="scientific">Arenimonas oryziterrae DSM 21050 = YC6267</name>
    <dbReference type="NCBI Taxonomy" id="1121015"/>
    <lineage>
        <taxon>Bacteria</taxon>
        <taxon>Pseudomonadati</taxon>
        <taxon>Pseudomonadota</taxon>
        <taxon>Gammaproteobacteria</taxon>
        <taxon>Lysobacterales</taxon>
        <taxon>Lysobacteraceae</taxon>
        <taxon>Arenimonas</taxon>
    </lineage>
</organism>
<dbReference type="PATRIC" id="fig|1121015.4.peg.1943"/>
<dbReference type="PROSITE" id="PS51353">
    <property type="entry name" value="ARSC"/>
    <property type="match status" value="1"/>
</dbReference>
<comment type="caution">
    <text evidence="5">The sequence shown here is derived from an EMBL/GenBank/DDBJ whole genome shotgun (WGS) entry which is preliminary data.</text>
</comment>
<keyword evidence="6" id="KW-1185">Reference proteome</keyword>
<dbReference type="AlphaFoldDB" id="A0A091AU79"/>
<dbReference type="SUPFAM" id="SSF52833">
    <property type="entry name" value="Thioredoxin-like"/>
    <property type="match status" value="1"/>
</dbReference>
<reference evidence="5 6" key="1">
    <citation type="submission" date="2013-09" db="EMBL/GenBank/DDBJ databases">
        <title>Genome sequencing of Arenimonas oryziterrae.</title>
        <authorList>
            <person name="Chen F."/>
            <person name="Wang G."/>
        </authorList>
    </citation>
    <scope>NUCLEOTIDE SEQUENCE [LARGE SCALE GENOMIC DNA]</scope>
    <source>
        <strain evidence="5 6">YC6267</strain>
    </source>
</reference>
<dbReference type="STRING" id="1121015.GCA_000420545_02253"/>
<accession>A0A091AU79</accession>